<dbReference type="PROSITE" id="PS50879">
    <property type="entry name" value="RNASE_H_1"/>
    <property type="match status" value="1"/>
</dbReference>
<evidence type="ECO:0000313" key="4">
    <source>
        <dbReference type="Proteomes" id="UP000186817"/>
    </source>
</evidence>
<dbReference type="PANTHER" id="PTHR19446">
    <property type="entry name" value="REVERSE TRANSCRIPTASES"/>
    <property type="match status" value="1"/>
</dbReference>
<feature type="chain" id="PRO_5043982969" evidence="2">
    <location>
        <begin position="19"/>
        <end position="3050"/>
    </location>
</feature>
<evidence type="ECO:0000256" key="1">
    <source>
        <dbReference type="SAM" id="MobiDB-lite"/>
    </source>
</evidence>
<dbReference type="InterPro" id="IPR002156">
    <property type="entry name" value="RNaseH_domain"/>
</dbReference>
<protein>
    <submittedName>
        <fullName evidence="3">Uncharacterized protein</fullName>
    </submittedName>
</protein>
<gene>
    <name evidence="3" type="ORF">AK812_SmicGene32708</name>
</gene>
<feature type="region of interest" description="Disordered" evidence="1">
    <location>
        <begin position="1127"/>
        <end position="1167"/>
    </location>
</feature>
<organism evidence="3 4">
    <name type="scientific">Symbiodinium microadriaticum</name>
    <name type="common">Dinoflagellate</name>
    <name type="synonym">Zooxanthella microadriatica</name>
    <dbReference type="NCBI Taxonomy" id="2951"/>
    <lineage>
        <taxon>Eukaryota</taxon>
        <taxon>Sar</taxon>
        <taxon>Alveolata</taxon>
        <taxon>Dinophyceae</taxon>
        <taxon>Suessiales</taxon>
        <taxon>Symbiodiniaceae</taxon>
        <taxon>Symbiodinium</taxon>
    </lineage>
</organism>
<comment type="caution">
    <text evidence="3">The sequence shown here is derived from an EMBL/GenBank/DDBJ whole genome shotgun (WGS) entry which is preliminary data.</text>
</comment>
<dbReference type="InterPro" id="IPR036397">
    <property type="entry name" value="RNaseH_sf"/>
</dbReference>
<feature type="region of interest" description="Disordered" evidence="1">
    <location>
        <begin position="1078"/>
        <end position="1101"/>
    </location>
</feature>
<sequence length="3050" mass="330183">MVCRCLFSFLLFYLTAFGSDRHGSLEHRECSPQTGPEAAYQSSDFATNCPLAKTALECTLGNCSCPPGQAPLALSPAGYLPEGARNHGFLEMRQLPHLVQATSAVLLQMWRTLAISAGDGVSPASELEPTCPAMATAGGEEMGIASKEAPEISQLPAAPSVVPTNLPKPPSEPATAHYSEERKALEQLVTHLSSSGGEMPSQIAALVTQYKTESHKQEGKQLHQLVAKQTQAKSALARIETERAAYDKAWAEYIDRLTQLIQDQFAQREKAVQDMDVAAEAWTGQLKDASKALAESAGSAEAKPDMEIDEAEEMVTAAVEQESRRRQVAEVTQRQHFSVIEALRGARESVVSKLRRDSSRTPRRRSGADIVDSSPELEAQLLALQQEFCVRYDDMEWFCEFTDPRLLSGEQLAADCPYAQWIGVTAADPDRSGEFDASFDPLEHGWPRVEVEDAPNRRDADVLQSETYDVQTVQCSGLSCPSEQLACTASALHVDPHPVQMCVCWGGEVQQQVFNRLARSASKALRTGPPHFPSCCSKFPAADTTVSPDGRVDNWAIPVSFAAIRLRLSAQVPVLPEELDRPELRGMCVTSFGWYSGFRATGGVSSTSQHDRFVLFTTEYHSQIRSLRRGATIDDVVAEVLGIVPRLRNIRILMDRLEGFPPLQVVATARDCPIPGHATPLDMRAVGGRVCTLNLFPGFPADRIREMIMQDCPVIRRPTRDFMLRLPDATPFQGMPLLVLGPDHIRGADTERPAPAEPQPPLAAVLPPDPDTVHDDQVALLQVSQHVPGSRSIQPETFPALLDGDDCFTPVSGVHAGGPTILSHTASTTSTTTATTTTPFDQSLFRRPVLIPGVLDQAEILPAGVLVAPGAHLPVADLGLFQLVTRGSAGCTPFLFMVRGCEPVRLEGSRTWTLLDFCAAAASNAECIPRRLQVLTSPIPDLLQPQIVVTDRADDSESVLLPVDLRAAPGGVVLPVLLRHGMSASEVVDAIIAEIPDSRAFFADASVGTDFFFQDVAGFVWTQLPGHLQAIQWLVLRRGSPPTVCPPGVPISTTTTTAGPDWDDVQFAVPAPSAALHTAGRTPALPPPLWPAALSGQPAARPDDMNADAALCHMKVSLVEVTASSVAPNKPSPVVVPPDGPPPDPDRDPRTPPGTARGRSSSRPSNADMIRAAQIRVLPAEVAEAAVYTAPVGAFSWSSASQGPHTGAFSVFDARRHHTVDRAYAHASLHDIVALAVAHAPFQIEAVQILTQPVQGLPQPQLVLKEAGRPPQEFPLVWDLRGIQEPVLTSRHLSREMRDEALQKLQLLFLRDLRAEMMRGTLALFDCLGALPVQFPSDLWAMQHVRATALTGPSVPASSHTGPARPTGVPDTAGRGNRPRIGPVRQHPPGLRLTVLRGHHRFSVDCTFDNGAIDTLVFDLLVQHHNQASLPSTFLLVLSGAQPLRMGYYQEVVFVVQDGSQTATVWDGRHLGQELQVNLHPTTQSTCQVLDADWTRNGWRLFVNGVPEAAAMRHIRVGDYLQPCSGSQCPGVVPLGSLLALCPMLRPYAWPLEVSMTGSGFSASLRKRRKQLGSHRMPEGTARVYGPHHGEIFIQIGTGMTPTALQVDAVLHNLDGFPEGLNVLGTPTRHPHDADFVTRYRYRQDSTALTPAPGHAEHLLVLLVHADTEVLPGVPANPRIMLYPQRGLRHGDVLQQIPEPHFVFGEESEEEHVVSDPAGPPPPVPIFVEQEEPISVLESGDEQAGTNANPPPGAVTQYAASSNEPASALSLLQVRATKHRRNIPTPLGRPPARIKLADLLPAPEAGLGFGLTPDMLDFLLHEHDLFSLPQRLPPLPDLEECSVEGWRRLPTWDRSTRIQALYLFTDGSFFSGSVVAGWAVVVLGLSENQVVRIGFCHGTCHGTSAYTGELRALAHARAIALSARPIPTVVASDCLSALQVAFGQASFGHTDDTARALAGLALASTAFGQAVAPLHVRSHVGCAFNGLADALAKGAARFVAPAPFEGEVFWTGVAERVCDWVWLLAPNFTSSRQLPVLSETGAWSKAACEAAPSTLASPCLFQPAPTSTTQPAKVSFRAVQYNCLSLRGAPAQALMVSGLQACKVQVTMFQETRLGQTGVGANDVFWTLSSPCLPSGVGGCQIWLHKKAGVVTGAERQWCWNRRSFTIVHASAQLLVVTAAAGPLNFCLVSGHAPFATASEARRQEWWALLSSQLRRIPRGHILILGLDANARFRYMTGERNSAVFSPPVCNNAPELTAVVKEFDLASNAPTSVTGRSIRTWTSPAGNDGAIDYLLVSAAWAEAVCTEDTPDLRDQHQGFDHWPLAVTICASTTGAFPAKQAVFSRKALDTDIGRQVAAEAIATMPSVALDTDVTTHVHVLHQHVRDALVRRLPHMPTPARHPAVTATTLDLVKQHRHLRQVLRCASRLARGARLQALFQAWRLGRANADVCRQARRTSDRLLELCAQHAGASKLVRIAMQQGKANFSREQIAAARSAGPARFAYLLRAITRQGRKFKPPTLLPVLRHEGTEYIGAEAITKTLGASYAAAERASPITPDDFVSSSNDVRSLSDCLDAATSPSVVDLLRGFLDLKKGRAPGLSQLPAEVFAANPIAAALAYAPVVLKLIARGVGPLQWSGGLAHSIPKGTKDPSSVQGWRAILLLESDAKAFQKAWRPYLLQSLDPVRSVGQHGGIPCHTLEQPSALVRAHFQGLSAANQSGGALFVDCAAAYYSVVRDFYLAGPHHAWTDAELQQRAKLFFADAQSQAAFLRDMRDGLWLESLQLPLALHRIVLAQFHRTWYVDGRPGTTLYLTQTGTAPGSPVADALFAFLFSRFLHGMEEFLRGHLASPHIQVQQAEAAEAPAWADDVVILFTARTVSEVEGLLQEIGRQVIKHLRRLGLSANLGPGKTEAVVALRGHGSRDVRRRLLSADCPSLSLTTETEEFPDLRLVPGYTHLGTFLNAELSEMANLKRRAGLLATTFKPIRNRLFNNPFLLPAEKRELLLGRVIPCFLHGSGLWRLSTNMRQLWGHFTQFSANVSAPLLEAAQPK</sequence>
<dbReference type="Gene3D" id="3.60.10.10">
    <property type="entry name" value="Endonuclease/exonuclease/phosphatase"/>
    <property type="match status" value="1"/>
</dbReference>
<feature type="region of interest" description="Disordered" evidence="1">
    <location>
        <begin position="1738"/>
        <end position="1758"/>
    </location>
</feature>
<dbReference type="GO" id="GO:0004523">
    <property type="term" value="F:RNA-DNA hybrid ribonuclease activity"/>
    <property type="evidence" value="ECO:0007669"/>
    <property type="project" value="InterPro"/>
</dbReference>
<reference evidence="3 4" key="1">
    <citation type="submission" date="2016-02" db="EMBL/GenBank/DDBJ databases">
        <title>Genome analysis of coral dinoflagellate symbionts highlights evolutionary adaptations to a symbiotic lifestyle.</title>
        <authorList>
            <person name="Aranda M."/>
            <person name="Li Y."/>
            <person name="Liew Y.J."/>
            <person name="Baumgarten S."/>
            <person name="Simakov O."/>
            <person name="Wilson M."/>
            <person name="Piel J."/>
            <person name="Ashoor H."/>
            <person name="Bougouffa S."/>
            <person name="Bajic V.B."/>
            <person name="Ryu T."/>
            <person name="Ravasi T."/>
            <person name="Bayer T."/>
            <person name="Micklem G."/>
            <person name="Kim H."/>
            <person name="Bhak J."/>
            <person name="Lajeunesse T.C."/>
            <person name="Voolstra C.R."/>
        </authorList>
    </citation>
    <scope>NUCLEOTIDE SEQUENCE [LARGE SCALE GENOMIC DNA]</scope>
    <source>
        <strain evidence="3 4">CCMP2467</strain>
    </source>
</reference>
<dbReference type="Proteomes" id="UP000186817">
    <property type="component" value="Unassembled WGS sequence"/>
</dbReference>
<dbReference type="Gene3D" id="3.30.420.10">
    <property type="entry name" value="Ribonuclease H-like superfamily/Ribonuclease H"/>
    <property type="match status" value="1"/>
</dbReference>
<dbReference type="OrthoDB" id="430871at2759"/>
<feature type="compositionally biased region" description="Pro residues" evidence="1">
    <location>
        <begin position="1130"/>
        <end position="1143"/>
    </location>
</feature>
<keyword evidence="2" id="KW-0732">Signal</keyword>
<proteinExistence type="predicted"/>
<dbReference type="InterPro" id="IPR036691">
    <property type="entry name" value="Endo/exonu/phosph_ase_sf"/>
</dbReference>
<dbReference type="SUPFAM" id="SSF56219">
    <property type="entry name" value="DNase I-like"/>
    <property type="match status" value="1"/>
</dbReference>
<dbReference type="GO" id="GO:0003676">
    <property type="term" value="F:nucleic acid binding"/>
    <property type="evidence" value="ECO:0007669"/>
    <property type="project" value="InterPro"/>
</dbReference>
<feature type="region of interest" description="Disordered" evidence="1">
    <location>
        <begin position="1352"/>
        <end position="1389"/>
    </location>
</feature>
<evidence type="ECO:0000256" key="2">
    <source>
        <dbReference type="SAM" id="SignalP"/>
    </source>
</evidence>
<feature type="region of interest" description="Disordered" evidence="1">
    <location>
        <begin position="353"/>
        <end position="372"/>
    </location>
</feature>
<dbReference type="EMBL" id="LSRX01000929">
    <property type="protein sequence ID" value="OLP86200.1"/>
    <property type="molecule type" value="Genomic_DNA"/>
</dbReference>
<dbReference type="SUPFAM" id="SSF53098">
    <property type="entry name" value="Ribonuclease H-like"/>
    <property type="match status" value="1"/>
</dbReference>
<accession>A0A1Q9CTE9</accession>
<feature type="signal peptide" evidence="2">
    <location>
        <begin position="1"/>
        <end position="18"/>
    </location>
</feature>
<keyword evidence="4" id="KW-1185">Reference proteome</keyword>
<dbReference type="InterPro" id="IPR012337">
    <property type="entry name" value="RNaseH-like_sf"/>
</dbReference>
<evidence type="ECO:0000313" key="3">
    <source>
        <dbReference type="EMBL" id="OLP86200.1"/>
    </source>
</evidence>
<name>A0A1Q9CTE9_SYMMI</name>